<evidence type="ECO:0000313" key="7">
    <source>
        <dbReference type="EMBL" id="CAB4333355.1"/>
    </source>
</evidence>
<feature type="transmembrane region" description="Helical" evidence="5">
    <location>
        <begin position="225"/>
        <end position="246"/>
    </location>
</feature>
<dbReference type="EMBL" id="CAESAD010000001">
    <property type="protein sequence ID" value="CAB4333355.1"/>
    <property type="molecule type" value="Genomic_DNA"/>
</dbReference>
<feature type="transmembrane region" description="Helical" evidence="5">
    <location>
        <begin position="71"/>
        <end position="89"/>
    </location>
</feature>
<evidence type="ECO:0000313" key="8">
    <source>
        <dbReference type="EMBL" id="CAB4338944.1"/>
    </source>
</evidence>
<dbReference type="PANTHER" id="PTHR32322:SF2">
    <property type="entry name" value="EAMA DOMAIN-CONTAINING PROTEIN"/>
    <property type="match status" value="1"/>
</dbReference>
<evidence type="ECO:0000313" key="13">
    <source>
        <dbReference type="EMBL" id="CAB5050451.1"/>
    </source>
</evidence>
<evidence type="ECO:0000256" key="5">
    <source>
        <dbReference type="SAM" id="Phobius"/>
    </source>
</evidence>
<reference evidence="12" key="1">
    <citation type="submission" date="2020-05" db="EMBL/GenBank/DDBJ databases">
        <authorList>
            <person name="Chiriac C."/>
            <person name="Salcher M."/>
            <person name="Ghai R."/>
            <person name="Kavagutti S V."/>
        </authorList>
    </citation>
    <scope>NUCLEOTIDE SEQUENCE</scope>
</reference>
<dbReference type="EMBL" id="CAFBPK010000001">
    <property type="protein sequence ID" value="CAB5007470.1"/>
    <property type="molecule type" value="Genomic_DNA"/>
</dbReference>
<sequence>MGKSLKTKVALGLGTMYIAWGTTYIGIAFAIETMPPLMSMAFRFLAASSALFLFIGLRSGWAALKLTRKQFINSIFLGTLMLGMGLGTMSLGEKVVPIGVASLIVAAMPIWTALFRTLDNDRPKLISLIGIVAGLVGIGIIMLPGHTQARPDSGGANVTLWMFIILLGNLCWSLGSFLAPRIETPSNPLLLSTYEMAGAAVSLFIAGLIHGEQVTEFATASARSWAGWVYLVTVGSLLGYTVYTWLLENASITLVSTYAYVNPVVAVALGILIFSEKVTLNIFIGGLIVIASVAIVVAVESAKKQTPLQVQ</sequence>
<feature type="domain" description="EamA" evidence="6">
    <location>
        <begin position="160"/>
        <end position="297"/>
    </location>
</feature>
<evidence type="ECO:0000313" key="11">
    <source>
        <dbReference type="EMBL" id="CAB4845763.1"/>
    </source>
</evidence>
<dbReference type="AlphaFoldDB" id="A0A6J7PPK9"/>
<keyword evidence="4 5" id="KW-0472">Membrane</keyword>
<feature type="transmembrane region" description="Helical" evidence="5">
    <location>
        <begin position="280"/>
        <end position="299"/>
    </location>
</feature>
<dbReference type="EMBL" id="CAEZYC010000006">
    <property type="protein sequence ID" value="CAB4699485.1"/>
    <property type="molecule type" value="Genomic_DNA"/>
</dbReference>
<organism evidence="12">
    <name type="scientific">freshwater metagenome</name>
    <dbReference type="NCBI Taxonomy" id="449393"/>
    <lineage>
        <taxon>unclassified sequences</taxon>
        <taxon>metagenomes</taxon>
        <taxon>ecological metagenomes</taxon>
    </lineage>
</organism>
<dbReference type="EMBL" id="CAFBQG010000113">
    <property type="protein sequence ID" value="CAB5050451.1"/>
    <property type="molecule type" value="Genomic_DNA"/>
</dbReference>
<keyword evidence="2 5" id="KW-0812">Transmembrane</keyword>
<feature type="transmembrane region" description="Helical" evidence="5">
    <location>
        <begin position="9"/>
        <end position="31"/>
    </location>
</feature>
<dbReference type="GO" id="GO:0016020">
    <property type="term" value="C:membrane"/>
    <property type="evidence" value="ECO:0007669"/>
    <property type="project" value="UniProtKB-SubCell"/>
</dbReference>
<dbReference type="InterPro" id="IPR037185">
    <property type="entry name" value="EmrE-like"/>
</dbReference>
<evidence type="ECO:0000256" key="3">
    <source>
        <dbReference type="ARBA" id="ARBA00022989"/>
    </source>
</evidence>
<evidence type="ECO:0000256" key="4">
    <source>
        <dbReference type="ARBA" id="ARBA00023136"/>
    </source>
</evidence>
<evidence type="ECO:0000256" key="1">
    <source>
        <dbReference type="ARBA" id="ARBA00004141"/>
    </source>
</evidence>
<dbReference type="SUPFAM" id="SSF103481">
    <property type="entry name" value="Multidrug resistance efflux transporter EmrE"/>
    <property type="match status" value="2"/>
</dbReference>
<evidence type="ECO:0000313" key="10">
    <source>
        <dbReference type="EMBL" id="CAB4802038.1"/>
    </source>
</evidence>
<feature type="transmembrane region" description="Helical" evidence="5">
    <location>
        <begin position="258"/>
        <end position="274"/>
    </location>
</feature>
<dbReference type="EMBL" id="CAFAAO010000007">
    <property type="protein sequence ID" value="CAB4802038.1"/>
    <property type="molecule type" value="Genomic_DNA"/>
</dbReference>
<feature type="transmembrane region" description="Helical" evidence="5">
    <location>
        <begin position="191"/>
        <end position="210"/>
    </location>
</feature>
<dbReference type="InterPro" id="IPR000620">
    <property type="entry name" value="EamA_dom"/>
</dbReference>
<feature type="transmembrane region" description="Helical" evidence="5">
    <location>
        <begin position="126"/>
        <end position="146"/>
    </location>
</feature>
<dbReference type="EMBL" id="CAFBIX010000001">
    <property type="protein sequence ID" value="CAB4845763.1"/>
    <property type="molecule type" value="Genomic_DNA"/>
</dbReference>
<feature type="transmembrane region" description="Helical" evidence="5">
    <location>
        <begin position="158"/>
        <end position="179"/>
    </location>
</feature>
<gene>
    <name evidence="9" type="ORF">UFOPK2648_00238</name>
    <name evidence="10" type="ORF">UFOPK3037_00698</name>
    <name evidence="11" type="ORF">UFOPK3278_00048</name>
    <name evidence="8" type="ORF">UFOPK3406_00821</name>
    <name evidence="7" type="ORF">UFOPK3925_00403</name>
    <name evidence="12" type="ORF">UFOPK4097_00106</name>
    <name evidence="13" type="ORF">UFOPK4301_00912</name>
</gene>
<accession>A0A6J7PPK9</accession>
<dbReference type="Pfam" id="PF00892">
    <property type="entry name" value="EamA"/>
    <property type="match status" value="2"/>
</dbReference>
<feature type="transmembrane region" description="Helical" evidence="5">
    <location>
        <begin position="37"/>
        <end position="59"/>
    </location>
</feature>
<dbReference type="PANTHER" id="PTHR32322">
    <property type="entry name" value="INNER MEMBRANE TRANSPORTER"/>
    <property type="match status" value="1"/>
</dbReference>
<dbReference type="InterPro" id="IPR050638">
    <property type="entry name" value="AA-Vitamin_Transporters"/>
</dbReference>
<comment type="subcellular location">
    <subcellularLocation>
        <location evidence="1">Membrane</location>
        <topology evidence="1">Multi-pass membrane protein</topology>
    </subcellularLocation>
</comment>
<evidence type="ECO:0000256" key="2">
    <source>
        <dbReference type="ARBA" id="ARBA00022692"/>
    </source>
</evidence>
<keyword evidence="3 5" id="KW-1133">Transmembrane helix</keyword>
<name>A0A6J7PPK9_9ZZZZ</name>
<evidence type="ECO:0000313" key="9">
    <source>
        <dbReference type="EMBL" id="CAB4699485.1"/>
    </source>
</evidence>
<evidence type="ECO:0000313" key="12">
    <source>
        <dbReference type="EMBL" id="CAB5007470.1"/>
    </source>
</evidence>
<protein>
    <submittedName>
        <fullName evidence="12">Unannotated protein</fullName>
    </submittedName>
</protein>
<proteinExistence type="predicted"/>
<dbReference type="EMBL" id="CAESAI010000017">
    <property type="protein sequence ID" value="CAB4338944.1"/>
    <property type="molecule type" value="Genomic_DNA"/>
</dbReference>
<feature type="transmembrane region" description="Helical" evidence="5">
    <location>
        <begin position="95"/>
        <end position="114"/>
    </location>
</feature>
<evidence type="ECO:0000259" key="6">
    <source>
        <dbReference type="Pfam" id="PF00892"/>
    </source>
</evidence>
<feature type="domain" description="EamA" evidence="6">
    <location>
        <begin position="16"/>
        <end position="142"/>
    </location>
</feature>